<keyword evidence="2 3" id="KW-0195">Cyclin</keyword>
<dbReference type="SUPFAM" id="SSF47954">
    <property type="entry name" value="Cyclin-like"/>
    <property type="match status" value="2"/>
</dbReference>
<dbReference type="OrthoDB" id="340962at2759"/>
<dbReference type="InterPro" id="IPR013763">
    <property type="entry name" value="Cyclin-like_dom"/>
</dbReference>
<dbReference type="Pfam" id="PF16899">
    <property type="entry name" value="Cyclin_C_2"/>
    <property type="match status" value="1"/>
</dbReference>
<dbReference type="SMART" id="SM00385">
    <property type="entry name" value="CYCLIN"/>
    <property type="match status" value="1"/>
</dbReference>
<gene>
    <name evidence="5" type="ORF">BOX15_Mlig005443g1</name>
</gene>
<dbReference type="PANTHER" id="PTHR10026">
    <property type="entry name" value="CYCLIN"/>
    <property type="match status" value="1"/>
</dbReference>
<dbReference type="EMBL" id="NIVC01000650">
    <property type="protein sequence ID" value="PAA79161.1"/>
    <property type="molecule type" value="Genomic_DNA"/>
</dbReference>
<feature type="non-terminal residue" evidence="5">
    <location>
        <position position="1"/>
    </location>
</feature>
<dbReference type="Gene3D" id="1.10.472.10">
    <property type="entry name" value="Cyclin-like"/>
    <property type="match status" value="1"/>
</dbReference>
<protein>
    <recommendedName>
        <fullName evidence="4">Cyclin-like domain-containing protein</fullName>
    </recommendedName>
</protein>
<sequence>AQTASPMFSTSSQKRRWLFESPDELDQLRQDCHTRAVRDFAHRHQLSPADAEAQALTQAEANLLVSQYATVLVNTCRSFKPDLPPTVTATAVHYFRRFYLLHSPMEVHPRDVLFTCLYLACKVDEFSLSIGQFAENIPRNKEKYVDLILNSELYLIDKLGFDLIVHAPFRPLEGLLLKAAAALPGSIDLLGRKAVDFVILSLTSDAAFLFPPAQIALAAFVDSAEGLGLDAGQFVLGQLCDGDAGSSSKLMTRIRQLLRDFPVAEGGGGGASEALRLIDRKLAVCRDPAGDPDSQLFKDRRARIQEDAGRFL</sequence>
<reference evidence="5 6" key="1">
    <citation type="submission" date="2017-06" db="EMBL/GenBank/DDBJ databases">
        <title>A platform for efficient transgenesis in Macrostomum lignano, a flatworm model organism for stem cell research.</title>
        <authorList>
            <person name="Berezikov E."/>
        </authorList>
    </citation>
    <scope>NUCLEOTIDE SEQUENCE [LARGE SCALE GENOMIC DNA]</scope>
    <source>
        <strain evidence="5">DV1</strain>
        <tissue evidence="5">Whole organism</tissue>
    </source>
</reference>
<dbReference type="AlphaFoldDB" id="A0A267FZF7"/>
<dbReference type="Proteomes" id="UP000215902">
    <property type="component" value="Unassembled WGS sequence"/>
</dbReference>
<accession>A0A267FZF7</accession>
<evidence type="ECO:0000256" key="1">
    <source>
        <dbReference type="ARBA" id="ARBA00008638"/>
    </source>
</evidence>
<evidence type="ECO:0000313" key="6">
    <source>
        <dbReference type="Proteomes" id="UP000215902"/>
    </source>
</evidence>
<dbReference type="GO" id="GO:0006357">
    <property type="term" value="P:regulation of transcription by RNA polymerase II"/>
    <property type="evidence" value="ECO:0007669"/>
    <property type="project" value="InterPro"/>
</dbReference>
<comment type="caution">
    <text evidence="5">The sequence shown here is derived from an EMBL/GenBank/DDBJ whole genome shotgun (WGS) entry which is preliminary data.</text>
</comment>
<dbReference type="InterPro" id="IPR006671">
    <property type="entry name" value="Cyclin_N"/>
</dbReference>
<dbReference type="InterPro" id="IPR043198">
    <property type="entry name" value="Cyclin/Ssn8"/>
</dbReference>
<evidence type="ECO:0000256" key="2">
    <source>
        <dbReference type="ARBA" id="ARBA00023127"/>
    </source>
</evidence>
<dbReference type="CDD" id="cd20525">
    <property type="entry name" value="CYCLIN_CCNH_rpt2"/>
    <property type="match status" value="1"/>
</dbReference>
<evidence type="ECO:0000259" key="4">
    <source>
        <dbReference type="SMART" id="SM00385"/>
    </source>
</evidence>
<dbReference type="STRING" id="282301.A0A267FZF7"/>
<dbReference type="InterPro" id="IPR036915">
    <property type="entry name" value="Cyclin-like_sf"/>
</dbReference>
<dbReference type="CDD" id="cd20524">
    <property type="entry name" value="CYCLIN_CCNH_rpt1"/>
    <property type="match status" value="1"/>
</dbReference>
<feature type="domain" description="Cyclin-like" evidence="4">
    <location>
        <begin position="70"/>
        <end position="157"/>
    </location>
</feature>
<dbReference type="InterPro" id="IPR031658">
    <property type="entry name" value="Cyclin_C_2"/>
</dbReference>
<organism evidence="5 6">
    <name type="scientific">Macrostomum lignano</name>
    <dbReference type="NCBI Taxonomy" id="282301"/>
    <lineage>
        <taxon>Eukaryota</taxon>
        <taxon>Metazoa</taxon>
        <taxon>Spiralia</taxon>
        <taxon>Lophotrochozoa</taxon>
        <taxon>Platyhelminthes</taxon>
        <taxon>Rhabditophora</taxon>
        <taxon>Macrostomorpha</taxon>
        <taxon>Macrostomida</taxon>
        <taxon>Macrostomidae</taxon>
        <taxon>Macrostomum</taxon>
    </lineage>
</organism>
<comment type="similarity">
    <text evidence="1">Belongs to the cyclin family. Cyclin C subfamily.</text>
</comment>
<keyword evidence="6" id="KW-1185">Reference proteome</keyword>
<name>A0A267FZF7_9PLAT</name>
<dbReference type="Pfam" id="PF00134">
    <property type="entry name" value="Cyclin_N"/>
    <property type="match status" value="1"/>
</dbReference>
<evidence type="ECO:0000256" key="3">
    <source>
        <dbReference type="RuleBase" id="RU000383"/>
    </source>
</evidence>
<proteinExistence type="inferred from homology"/>
<dbReference type="GO" id="GO:0016538">
    <property type="term" value="F:cyclin-dependent protein serine/threonine kinase regulator activity"/>
    <property type="evidence" value="ECO:0007669"/>
    <property type="project" value="InterPro"/>
</dbReference>
<evidence type="ECO:0000313" key="5">
    <source>
        <dbReference type="EMBL" id="PAA79161.1"/>
    </source>
</evidence>